<keyword evidence="2" id="KW-1185">Reference proteome</keyword>
<organism evidence="1 2">
    <name type="scientific">Laccaria amethystina LaAM-08-1</name>
    <dbReference type="NCBI Taxonomy" id="1095629"/>
    <lineage>
        <taxon>Eukaryota</taxon>
        <taxon>Fungi</taxon>
        <taxon>Dikarya</taxon>
        <taxon>Basidiomycota</taxon>
        <taxon>Agaricomycotina</taxon>
        <taxon>Agaricomycetes</taxon>
        <taxon>Agaricomycetidae</taxon>
        <taxon>Agaricales</taxon>
        <taxon>Agaricineae</taxon>
        <taxon>Hydnangiaceae</taxon>
        <taxon>Laccaria</taxon>
    </lineage>
</organism>
<protein>
    <submittedName>
        <fullName evidence="1">Uncharacterized protein</fullName>
    </submittedName>
</protein>
<evidence type="ECO:0000313" key="2">
    <source>
        <dbReference type="Proteomes" id="UP000054477"/>
    </source>
</evidence>
<dbReference type="EMBL" id="KN838763">
    <property type="protein sequence ID" value="KIJ95247.1"/>
    <property type="molecule type" value="Genomic_DNA"/>
</dbReference>
<gene>
    <name evidence="1" type="ORF">K443DRAFT_332868</name>
</gene>
<reference evidence="2" key="2">
    <citation type="submission" date="2015-01" db="EMBL/GenBank/DDBJ databases">
        <title>Evolutionary Origins and Diversification of the Mycorrhizal Mutualists.</title>
        <authorList>
            <consortium name="DOE Joint Genome Institute"/>
            <consortium name="Mycorrhizal Genomics Consortium"/>
            <person name="Kohler A."/>
            <person name="Kuo A."/>
            <person name="Nagy L.G."/>
            <person name="Floudas D."/>
            <person name="Copeland A."/>
            <person name="Barry K.W."/>
            <person name="Cichocki N."/>
            <person name="Veneault-Fourrey C."/>
            <person name="LaButti K."/>
            <person name="Lindquist E.A."/>
            <person name="Lipzen A."/>
            <person name="Lundell T."/>
            <person name="Morin E."/>
            <person name="Murat C."/>
            <person name="Riley R."/>
            <person name="Ohm R."/>
            <person name="Sun H."/>
            <person name="Tunlid A."/>
            <person name="Henrissat B."/>
            <person name="Grigoriev I.V."/>
            <person name="Hibbett D.S."/>
            <person name="Martin F."/>
        </authorList>
    </citation>
    <scope>NUCLEOTIDE SEQUENCE [LARGE SCALE GENOMIC DNA]</scope>
    <source>
        <strain evidence="2">LaAM-08-1</strain>
    </source>
</reference>
<name>A0A0C9XGI3_9AGAR</name>
<sequence length="66" mass="7637">MCTRKIWKYICGCTKKEEDVQCAKQECTGTKNEELKASDTCISHKGEPPQITRAKRFYGKEEYDSL</sequence>
<accession>A0A0C9XGI3</accession>
<proteinExistence type="predicted"/>
<evidence type="ECO:0000313" key="1">
    <source>
        <dbReference type="EMBL" id="KIJ95247.1"/>
    </source>
</evidence>
<dbReference type="AlphaFoldDB" id="A0A0C9XGI3"/>
<dbReference type="HOGENOM" id="CLU_2831554_0_0_1"/>
<dbReference type="Proteomes" id="UP000054477">
    <property type="component" value="Unassembled WGS sequence"/>
</dbReference>
<reference evidence="1 2" key="1">
    <citation type="submission" date="2014-04" db="EMBL/GenBank/DDBJ databases">
        <authorList>
            <consortium name="DOE Joint Genome Institute"/>
            <person name="Kuo A."/>
            <person name="Kohler A."/>
            <person name="Nagy L.G."/>
            <person name="Floudas D."/>
            <person name="Copeland A."/>
            <person name="Barry K.W."/>
            <person name="Cichocki N."/>
            <person name="Veneault-Fourrey C."/>
            <person name="LaButti K."/>
            <person name="Lindquist E.A."/>
            <person name="Lipzen A."/>
            <person name="Lundell T."/>
            <person name="Morin E."/>
            <person name="Murat C."/>
            <person name="Sun H."/>
            <person name="Tunlid A."/>
            <person name="Henrissat B."/>
            <person name="Grigoriev I.V."/>
            <person name="Hibbett D.S."/>
            <person name="Martin F."/>
            <person name="Nordberg H.P."/>
            <person name="Cantor M.N."/>
            <person name="Hua S.X."/>
        </authorList>
    </citation>
    <scope>NUCLEOTIDE SEQUENCE [LARGE SCALE GENOMIC DNA]</scope>
    <source>
        <strain evidence="1 2">LaAM-08-1</strain>
    </source>
</reference>